<dbReference type="RefSeq" id="WP_185992361.1">
    <property type="nucleotide sequence ID" value="NZ_JACCAE010000001.1"/>
</dbReference>
<feature type="domain" description="AMP-binding enzyme C-terminal" evidence="4">
    <location>
        <begin position="429"/>
        <end position="504"/>
    </location>
</feature>
<accession>A0A852VWF4</accession>
<dbReference type="AlphaFoldDB" id="A0A852VWF4"/>
<evidence type="ECO:0000313" key="6">
    <source>
        <dbReference type="Proteomes" id="UP000554054"/>
    </source>
</evidence>
<dbReference type="GO" id="GO:0006631">
    <property type="term" value="P:fatty acid metabolic process"/>
    <property type="evidence" value="ECO:0007669"/>
    <property type="project" value="TreeGrafter"/>
</dbReference>
<dbReference type="Gene3D" id="3.40.50.12780">
    <property type="entry name" value="N-terminal domain of ligase-like"/>
    <property type="match status" value="1"/>
</dbReference>
<dbReference type="InterPro" id="IPR025110">
    <property type="entry name" value="AMP-bd_C"/>
</dbReference>
<dbReference type="InterPro" id="IPR020845">
    <property type="entry name" value="AMP-binding_CS"/>
</dbReference>
<gene>
    <name evidence="5" type="ORF">BJY20_003092</name>
</gene>
<evidence type="ECO:0000256" key="1">
    <source>
        <dbReference type="ARBA" id="ARBA00006432"/>
    </source>
</evidence>
<dbReference type="Pfam" id="PF13193">
    <property type="entry name" value="AMP-binding_C"/>
    <property type="match status" value="1"/>
</dbReference>
<dbReference type="SUPFAM" id="SSF56801">
    <property type="entry name" value="Acetyl-CoA synthetase-like"/>
    <property type="match status" value="1"/>
</dbReference>
<keyword evidence="2 5" id="KW-0436">Ligase</keyword>
<organism evidence="5 6">
    <name type="scientific">Janibacter cremeus</name>
    <dbReference type="NCBI Taxonomy" id="1285192"/>
    <lineage>
        <taxon>Bacteria</taxon>
        <taxon>Bacillati</taxon>
        <taxon>Actinomycetota</taxon>
        <taxon>Actinomycetes</taxon>
        <taxon>Micrococcales</taxon>
        <taxon>Intrasporangiaceae</taxon>
        <taxon>Janibacter</taxon>
    </lineage>
</organism>
<evidence type="ECO:0000259" key="4">
    <source>
        <dbReference type="Pfam" id="PF13193"/>
    </source>
</evidence>
<dbReference type="Proteomes" id="UP000554054">
    <property type="component" value="Unassembled WGS sequence"/>
</dbReference>
<name>A0A852VWF4_9MICO</name>
<dbReference type="Gene3D" id="3.30.300.30">
    <property type="match status" value="1"/>
</dbReference>
<reference evidence="5 6" key="1">
    <citation type="submission" date="2020-07" db="EMBL/GenBank/DDBJ databases">
        <title>Sequencing the genomes of 1000 actinobacteria strains.</title>
        <authorList>
            <person name="Klenk H.-P."/>
        </authorList>
    </citation>
    <scope>NUCLEOTIDE SEQUENCE [LARGE SCALE GENOMIC DNA]</scope>
    <source>
        <strain evidence="5 6">DSM 26154</strain>
    </source>
</reference>
<dbReference type="PANTHER" id="PTHR43201">
    <property type="entry name" value="ACYL-COA SYNTHETASE"/>
    <property type="match status" value="1"/>
</dbReference>
<dbReference type="InterPro" id="IPR042099">
    <property type="entry name" value="ANL_N_sf"/>
</dbReference>
<dbReference type="InterPro" id="IPR000873">
    <property type="entry name" value="AMP-dep_synth/lig_dom"/>
</dbReference>
<evidence type="ECO:0000256" key="2">
    <source>
        <dbReference type="ARBA" id="ARBA00022598"/>
    </source>
</evidence>
<evidence type="ECO:0000313" key="5">
    <source>
        <dbReference type="EMBL" id="NYF99700.1"/>
    </source>
</evidence>
<sequence>MPRFASTVPAVLRQRVEESPDAVLVYFEGESLTYAHADTQSDHVAAGLLARGIGRGDRVAIAATNSPKWLLLYLATAKIGAVLVTLNVAYREREFTYMLGHSGARMLVCDTESAGFDFVPFIQALRPEIPTVEQIVFLGEEETEWKSLLAADTANDHVLNAEQQVQPSDPAIILYTSGTTGLPKGATLTHASLLASAAGQVERFDQSSSDVILGVLPFNHVGGVTCTITSSLVAGGGFSLLPRFHPDLVRRAMRETPISMFVGVPTMYKMILASGSPTRADEVRLCVVGGANLEPSLAKQVQTTFPNARLANLYGLSETSGACAISPASDSLEMVGRSIGIMLGNFEGRIVNDDREPLAVGEVGEFEVRGDCVAAGYWEMPDETSATFHDDGWLSTGDVASMTEDGHVMLVARKKEMYVRGGFNVYPAEVENVLASHPTVEMSAVIGMPDDTFGETGLAFVVPASDKSVDPSELLELCERTLAAYKVPSRIEVVESLPMTPAGKIRKVALKPTNGQ</sequence>
<dbReference type="EMBL" id="JACCAE010000001">
    <property type="protein sequence ID" value="NYF99700.1"/>
    <property type="molecule type" value="Genomic_DNA"/>
</dbReference>
<keyword evidence="6" id="KW-1185">Reference proteome</keyword>
<dbReference type="GO" id="GO:0031956">
    <property type="term" value="F:medium-chain fatty acid-CoA ligase activity"/>
    <property type="evidence" value="ECO:0007669"/>
    <property type="project" value="TreeGrafter"/>
</dbReference>
<comment type="caution">
    <text evidence="5">The sequence shown here is derived from an EMBL/GenBank/DDBJ whole genome shotgun (WGS) entry which is preliminary data.</text>
</comment>
<protein>
    <submittedName>
        <fullName evidence="5">Fatty-acyl-CoA synthase</fullName>
        <ecNumber evidence="5">6.2.1.-</ecNumber>
    </submittedName>
</protein>
<dbReference type="InterPro" id="IPR045851">
    <property type="entry name" value="AMP-bd_C_sf"/>
</dbReference>
<dbReference type="EC" id="6.2.1.-" evidence="5"/>
<proteinExistence type="inferred from homology"/>
<dbReference type="Pfam" id="PF00501">
    <property type="entry name" value="AMP-binding"/>
    <property type="match status" value="1"/>
</dbReference>
<dbReference type="PANTHER" id="PTHR43201:SF5">
    <property type="entry name" value="MEDIUM-CHAIN ACYL-COA LIGASE ACSF2, MITOCHONDRIAL"/>
    <property type="match status" value="1"/>
</dbReference>
<comment type="similarity">
    <text evidence="1">Belongs to the ATP-dependent AMP-binding enzyme family.</text>
</comment>
<feature type="domain" description="AMP-dependent synthetase/ligase" evidence="3">
    <location>
        <begin position="13"/>
        <end position="378"/>
    </location>
</feature>
<evidence type="ECO:0000259" key="3">
    <source>
        <dbReference type="Pfam" id="PF00501"/>
    </source>
</evidence>
<dbReference type="PROSITE" id="PS00455">
    <property type="entry name" value="AMP_BINDING"/>
    <property type="match status" value="1"/>
</dbReference>